<feature type="transmembrane region" description="Helical" evidence="5">
    <location>
        <begin position="93"/>
        <end position="113"/>
    </location>
</feature>
<dbReference type="PANTHER" id="PTHR43701">
    <property type="entry name" value="MEMBRANE TRANSPORTER PROTEIN MJ0441-RELATED"/>
    <property type="match status" value="1"/>
</dbReference>
<evidence type="ECO:0000256" key="2">
    <source>
        <dbReference type="ARBA" id="ARBA00022692"/>
    </source>
</evidence>
<dbReference type="EMBL" id="WTYA01000007">
    <property type="protein sequence ID" value="MXP29244.1"/>
    <property type="molecule type" value="Genomic_DNA"/>
</dbReference>
<comment type="subcellular location">
    <subcellularLocation>
        <location evidence="5">Cell membrane</location>
        <topology evidence="5">Multi-pass membrane protein</topology>
    </subcellularLocation>
    <subcellularLocation>
        <location evidence="1">Membrane</location>
        <topology evidence="1">Multi-pass membrane protein</topology>
    </subcellularLocation>
</comment>
<evidence type="ECO:0000256" key="3">
    <source>
        <dbReference type="ARBA" id="ARBA00022989"/>
    </source>
</evidence>
<keyword evidence="4 5" id="KW-0472">Membrane</keyword>
<evidence type="ECO:0000313" key="7">
    <source>
        <dbReference type="Proteomes" id="UP000439780"/>
    </source>
</evidence>
<proteinExistence type="inferred from homology"/>
<keyword evidence="7" id="KW-1185">Reference proteome</keyword>
<dbReference type="PANTHER" id="PTHR43701:SF5">
    <property type="entry name" value="MEMBRANE TRANSPORTER PROTEIN-RELATED"/>
    <property type="match status" value="1"/>
</dbReference>
<comment type="similarity">
    <text evidence="5">Belongs to the 4-toluene sulfonate uptake permease (TSUP) (TC 2.A.102) family.</text>
</comment>
<dbReference type="AlphaFoldDB" id="A0A845AHZ3"/>
<dbReference type="InterPro" id="IPR051598">
    <property type="entry name" value="TSUP/Inactive_protease-like"/>
</dbReference>
<feature type="transmembrane region" description="Helical" evidence="5">
    <location>
        <begin position="233"/>
        <end position="251"/>
    </location>
</feature>
<evidence type="ECO:0000256" key="4">
    <source>
        <dbReference type="ARBA" id="ARBA00023136"/>
    </source>
</evidence>
<dbReference type="GO" id="GO:0005886">
    <property type="term" value="C:plasma membrane"/>
    <property type="evidence" value="ECO:0007669"/>
    <property type="project" value="UniProtKB-SubCell"/>
</dbReference>
<feature type="transmembrane region" description="Helical" evidence="5">
    <location>
        <begin position="169"/>
        <end position="188"/>
    </location>
</feature>
<sequence length="253" mass="26316">MLITAGIFFITAVLYASVGYGGGSTYNAVLAMSGIDYRLMPVLALACNIIVVTGGCIRFARLNIMPWRGALLLTAIAAPAAFLGGLTPIDKHPFLLILGASLVVTGVTLLIPVRKASTEGALPEDVEPTRYARFMPLLVAPIGYLAGLVGIGGGIFLAPFLHLVRWNNARAIAATASLFILVNSLFGLAGQLLKGGADNLSTAVTLGLPLLIAVAIGGQIGSLLASRILPATWIRWLTAALTLWVGGRLLLGM</sequence>
<reference evidence="6 7" key="1">
    <citation type="submission" date="2019-12" db="EMBL/GenBank/DDBJ databases">
        <title>Genomic-based taxomic classification of the family Erythrobacteraceae.</title>
        <authorList>
            <person name="Xu L."/>
        </authorList>
    </citation>
    <scope>NUCLEOTIDE SEQUENCE [LARGE SCALE GENOMIC DNA]</scope>
    <source>
        <strain evidence="6 7">KEMB 9005-328</strain>
    </source>
</reference>
<feature type="transmembrane region" description="Helical" evidence="5">
    <location>
        <begin position="134"/>
        <end position="157"/>
    </location>
</feature>
<dbReference type="RefSeq" id="WP_160753535.1">
    <property type="nucleotide sequence ID" value="NZ_WTYA01000007.1"/>
</dbReference>
<comment type="caution">
    <text evidence="6">The sequence shown here is derived from an EMBL/GenBank/DDBJ whole genome shotgun (WGS) entry which is preliminary data.</text>
</comment>
<dbReference type="InterPro" id="IPR002781">
    <property type="entry name" value="TM_pro_TauE-like"/>
</dbReference>
<keyword evidence="3 5" id="KW-1133">Transmembrane helix</keyword>
<dbReference type="Proteomes" id="UP000439780">
    <property type="component" value="Unassembled WGS sequence"/>
</dbReference>
<protein>
    <recommendedName>
        <fullName evidence="5">Probable membrane transporter protein</fullName>
    </recommendedName>
</protein>
<accession>A0A845AHZ3</accession>
<feature type="transmembrane region" description="Helical" evidence="5">
    <location>
        <begin position="37"/>
        <end position="57"/>
    </location>
</feature>
<feature type="transmembrane region" description="Helical" evidence="5">
    <location>
        <begin position="200"/>
        <end position="221"/>
    </location>
</feature>
<name>A0A845AHZ3_9SPHN</name>
<gene>
    <name evidence="6" type="ORF">GRI58_10470</name>
</gene>
<evidence type="ECO:0000256" key="1">
    <source>
        <dbReference type="ARBA" id="ARBA00004141"/>
    </source>
</evidence>
<keyword evidence="5" id="KW-1003">Cell membrane</keyword>
<evidence type="ECO:0000256" key="5">
    <source>
        <dbReference type="RuleBase" id="RU363041"/>
    </source>
</evidence>
<organism evidence="6 7">
    <name type="scientific">Qipengyuania algicida</name>
    <dbReference type="NCBI Taxonomy" id="1836209"/>
    <lineage>
        <taxon>Bacteria</taxon>
        <taxon>Pseudomonadati</taxon>
        <taxon>Pseudomonadota</taxon>
        <taxon>Alphaproteobacteria</taxon>
        <taxon>Sphingomonadales</taxon>
        <taxon>Erythrobacteraceae</taxon>
        <taxon>Qipengyuania</taxon>
    </lineage>
</organism>
<feature type="transmembrane region" description="Helical" evidence="5">
    <location>
        <begin position="69"/>
        <end position="87"/>
    </location>
</feature>
<dbReference type="OrthoDB" id="560496at2"/>
<keyword evidence="2 5" id="KW-0812">Transmembrane</keyword>
<dbReference type="Pfam" id="PF01925">
    <property type="entry name" value="TauE"/>
    <property type="match status" value="1"/>
</dbReference>
<evidence type="ECO:0000313" key="6">
    <source>
        <dbReference type="EMBL" id="MXP29244.1"/>
    </source>
</evidence>